<protein>
    <submittedName>
        <fullName evidence="1">Uncharacterized protein</fullName>
    </submittedName>
</protein>
<name>A0A7G8TD70_9FIRM</name>
<dbReference type="Proteomes" id="UP000515909">
    <property type="component" value="Chromosome"/>
</dbReference>
<sequence length="319" mass="34866">MKIAPSKELISGIRAGLQALRENLVEPMGLSITAHDGKFGWGFYKYKALPGHPHPGNAGNGWSHPVNTPVLAAHAPRDWPKDGSFPRDVKCTLNDVKAFVQAVADGAALGRDYTLEVAWRKGSAPDMCVDGAVGILSDINILRGGAENYAYYPDSIDEVSLVSKNGEPVDTAKEELWKGKFRRLKDNEQISTNAYMQPPKVDNPIVVAGAWYVDSLPGGIVAELTDGKLVSFSISPLRAIDAATLKSYDGEHPRKQHGSPLPKPLYPFYGLEKNDESLSEILRLRVTPSEKAAFEAYAASLEPRQNVSDVLREFIRSKI</sequence>
<gene>
    <name evidence="1" type="ORF">HCR03_04670</name>
</gene>
<dbReference type="RefSeq" id="WP_187036885.1">
    <property type="nucleotide sequence ID" value="NZ_CP060286.1"/>
</dbReference>
<proteinExistence type="predicted"/>
<evidence type="ECO:0000313" key="2">
    <source>
        <dbReference type="Proteomes" id="UP000515909"/>
    </source>
</evidence>
<reference evidence="1 2" key="1">
    <citation type="submission" date="2020-08" db="EMBL/GenBank/DDBJ databases">
        <title>The isolate Caproiciproducens sp. 7D4C2 produces n-caproate at mildly acidic conditions from hexoses: genome and rBOX comparison with related strains and chain-elongating bacteria.</title>
        <authorList>
            <person name="Esquivel-Elizondo S."/>
            <person name="Bagci C."/>
            <person name="Temovska M."/>
            <person name="Jeon B.S."/>
            <person name="Bessarab I."/>
            <person name="Williams R.B.H."/>
            <person name="Huson D.H."/>
            <person name="Angenent L.T."/>
        </authorList>
    </citation>
    <scope>NUCLEOTIDE SEQUENCE [LARGE SCALE GENOMIC DNA]</scope>
    <source>
        <strain evidence="1 2">7D4C2</strain>
    </source>
</reference>
<dbReference type="AlphaFoldDB" id="A0A7G8TD70"/>
<accession>A0A7G8TD70</accession>
<dbReference type="EMBL" id="CP060286">
    <property type="protein sequence ID" value="QNK41561.1"/>
    <property type="molecule type" value="Genomic_DNA"/>
</dbReference>
<dbReference type="KEGG" id="cfem:HCR03_04670"/>
<organism evidence="1 2">
    <name type="scientific">Caproicibacter fermentans</name>
    <dbReference type="NCBI Taxonomy" id="2576756"/>
    <lineage>
        <taxon>Bacteria</taxon>
        <taxon>Bacillati</taxon>
        <taxon>Bacillota</taxon>
        <taxon>Clostridia</taxon>
        <taxon>Eubacteriales</taxon>
        <taxon>Acutalibacteraceae</taxon>
        <taxon>Caproicibacter</taxon>
    </lineage>
</organism>
<evidence type="ECO:0000313" key="1">
    <source>
        <dbReference type="EMBL" id="QNK41561.1"/>
    </source>
</evidence>